<accession>A0A6V8LXI2</accession>
<dbReference type="EC" id="2.8.1.12" evidence="3"/>
<gene>
    <name evidence="11" type="ORF">NNJEOMEG_03150</name>
</gene>
<dbReference type="Proteomes" id="UP000494245">
    <property type="component" value="Unassembled WGS sequence"/>
</dbReference>
<evidence type="ECO:0000256" key="5">
    <source>
        <dbReference type="ARBA" id="ARBA00026066"/>
    </source>
</evidence>
<evidence type="ECO:0000256" key="3">
    <source>
        <dbReference type="ARBA" id="ARBA00011950"/>
    </source>
</evidence>
<dbReference type="RefSeq" id="WP_173086164.1">
    <property type="nucleotide sequence ID" value="NZ_BLTE01000015.1"/>
</dbReference>
<dbReference type="SUPFAM" id="SSF54690">
    <property type="entry name" value="Molybdopterin synthase subunit MoaE"/>
    <property type="match status" value="1"/>
</dbReference>
<evidence type="ECO:0000256" key="6">
    <source>
        <dbReference type="ARBA" id="ARBA00029745"/>
    </source>
</evidence>
<comment type="pathway">
    <text evidence="1">Cofactor biosynthesis; molybdopterin biosynthesis.</text>
</comment>
<dbReference type="GO" id="GO:0006777">
    <property type="term" value="P:Mo-molybdopterin cofactor biosynthetic process"/>
    <property type="evidence" value="ECO:0007669"/>
    <property type="project" value="InterPro"/>
</dbReference>
<evidence type="ECO:0000256" key="7">
    <source>
        <dbReference type="ARBA" id="ARBA00030407"/>
    </source>
</evidence>
<dbReference type="InterPro" id="IPR003448">
    <property type="entry name" value="Mopterin_biosynth_MoaE"/>
</dbReference>
<comment type="caution">
    <text evidence="11">The sequence shown here is derived from an EMBL/GenBank/DDBJ whole genome shotgun (WGS) entry which is preliminary data.</text>
</comment>
<dbReference type="Gene3D" id="3.90.1170.40">
    <property type="entry name" value="Molybdopterin biosynthesis MoaE subunit"/>
    <property type="match status" value="1"/>
</dbReference>
<evidence type="ECO:0000256" key="1">
    <source>
        <dbReference type="ARBA" id="ARBA00005046"/>
    </source>
</evidence>
<evidence type="ECO:0000256" key="8">
    <source>
        <dbReference type="ARBA" id="ARBA00030781"/>
    </source>
</evidence>
<organism evidence="11 12">
    <name type="scientific">Fundidesulfovibrio magnetotacticus</name>
    <dbReference type="NCBI Taxonomy" id="2730080"/>
    <lineage>
        <taxon>Bacteria</taxon>
        <taxon>Pseudomonadati</taxon>
        <taxon>Thermodesulfobacteriota</taxon>
        <taxon>Desulfovibrionia</taxon>
        <taxon>Desulfovibrionales</taxon>
        <taxon>Desulfovibrionaceae</taxon>
        <taxon>Fundidesulfovibrio</taxon>
    </lineage>
</organism>
<dbReference type="InterPro" id="IPR036563">
    <property type="entry name" value="MoaE_sf"/>
</dbReference>
<dbReference type="GO" id="GO:0030366">
    <property type="term" value="F:molybdopterin synthase activity"/>
    <property type="evidence" value="ECO:0007669"/>
    <property type="project" value="UniProtKB-EC"/>
</dbReference>
<evidence type="ECO:0000256" key="10">
    <source>
        <dbReference type="ARBA" id="ARBA00049878"/>
    </source>
</evidence>
<keyword evidence="12" id="KW-1185">Reference proteome</keyword>
<dbReference type="UniPathway" id="UPA00344"/>
<comment type="similarity">
    <text evidence="2">Belongs to the MoaE family.</text>
</comment>
<evidence type="ECO:0000313" key="12">
    <source>
        <dbReference type="Proteomes" id="UP000494245"/>
    </source>
</evidence>
<comment type="catalytic activity">
    <reaction evidence="10">
        <text>2 [molybdopterin-synthase sulfur-carrier protein]-C-terminal-Gly-aminoethanethioate + cyclic pyranopterin phosphate + H2O = molybdopterin + 2 [molybdopterin-synthase sulfur-carrier protein]-C-terminal Gly-Gly + 2 H(+)</text>
        <dbReference type="Rhea" id="RHEA:26333"/>
        <dbReference type="Rhea" id="RHEA-COMP:12202"/>
        <dbReference type="Rhea" id="RHEA-COMP:19907"/>
        <dbReference type="ChEBI" id="CHEBI:15377"/>
        <dbReference type="ChEBI" id="CHEBI:15378"/>
        <dbReference type="ChEBI" id="CHEBI:58698"/>
        <dbReference type="ChEBI" id="CHEBI:59648"/>
        <dbReference type="ChEBI" id="CHEBI:90778"/>
        <dbReference type="ChEBI" id="CHEBI:232372"/>
        <dbReference type="EC" id="2.8.1.12"/>
    </reaction>
</comment>
<dbReference type="Pfam" id="PF02391">
    <property type="entry name" value="MoaE"/>
    <property type="match status" value="1"/>
</dbReference>
<evidence type="ECO:0000256" key="2">
    <source>
        <dbReference type="ARBA" id="ARBA00005426"/>
    </source>
</evidence>
<dbReference type="AlphaFoldDB" id="A0A6V8LXI2"/>
<sequence length="122" mass="13400">MDISKAIAELKKRPGFTENVGMVLVHNGVVRATRRADSAPVTRLEVHPDQRKIDAICAELSTRPGIFAVEAKALSGTFQPGDDLLYIIVAGDFRENVHPMLLEALNRIKAEAVSKSEHVRVD</sequence>
<dbReference type="EMBL" id="BLTE01000015">
    <property type="protein sequence ID" value="GFK95291.1"/>
    <property type="molecule type" value="Genomic_DNA"/>
</dbReference>
<evidence type="ECO:0000256" key="4">
    <source>
        <dbReference type="ARBA" id="ARBA00013858"/>
    </source>
</evidence>
<reference evidence="11 12" key="2">
    <citation type="submission" date="2020-05" db="EMBL/GenBank/DDBJ databases">
        <title>Draft genome sequence of Desulfovibrio sp. strainFSS-1.</title>
        <authorList>
            <person name="Shimoshige H."/>
            <person name="Kobayashi H."/>
            <person name="Maekawa T."/>
        </authorList>
    </citation>
    <scope>NUCLEOTIDE SEQUENCE [LARGE SCALE GENOMIC DNA]</scope>
    <source>
        <strain evidence="11 12">SIID29052-01</strain>
    </source>
</reference>
<comment type="subunit">
    <text evidence="5">Heterotetramer of 2 MoaD subunits and 2 MoaE subunits. Also stable as homodimer. The enzyme changes between these two forms during catalysis.</text>
</comment>
<name>A0A6V8LXI2_9BACT</name>
<evidence type="ECO:0000256" key="9">
    <source>
        <dbReference type="ARBA" id="ARBA00032474"/>
    </source>
</evidence>
<protein>
    <recommendedName>
        <fullName evidence="4">Molybdopterin synthase catalytic subunit</fullName>
        <ecNumber evidence="3">2.8.1.12</ecNumber>
    </recommendedName>
    <alternativeName>
        <fullName evidence="8">MPT synthase subunit 2</fullName>
    </alternativeName>
    <alternativeName>
        <fullName evidence="6">Molybdenum cofactor biosynthesis protein E</fullName>
    </alternativeName>
    <alternativeName>
        <fullName evidence="7">Molybdopterin-converting factor large subunit</fullName>
    </alternativeName>
    <alternativeName>
        <fullName evidence="9">Molybdopterin-converting factor subunit 2</fullName>
    </alternativeName>
</protein>
<reference evidence="11 12" key="1">
    <citation type="submission" date="2020-04" db="EMBL/GenBank/DDBJ databases">
        <authorList>
            <consortium name="Desulfovibrio sp. FSS-1 genome sequencing consortium"/>
            <person name="Shimoshige H."/>
            <person name="Kobayashi H."/>
            <person name="Maekawa T."/>
        </authorList>
    </citation>
    <scope>NUCLEOTIDE SEQUENCE [LARGE SCALE GENOMIC DNA]</scope>
    <source>
        <strain evidence="11 12">SIID29052-01</strain>
    </source>
</reference>
<proteinExistence type="inferred from homology"/>
<evidence type="ECO:0000313" key="11">
    <source>
        <dbReference type="EMBL" id="GFK95291.1"/>
    </source>
</evidence>